<dbReference type="PANTHER" id="PTHR42928:SF5">
    <property type="entry name" value="BLR1237 PROTEIN"/>
    <property type="match status" value="1"/>
</dbReference>
<organism evidence="3 4">
    <name type="scientific">Cupriavidus basilensis</name>
    <dbReference type="NCBI Taxonomy" id="68895"/>
    <lineage>
        <taxon>Bacteria</taxon>
        <taxon>Pseudomonadati</taxon>
        <taxon>Pseudomonadota</taxon>
        <taxon>Betaproteobacteria</taxon>
        <taxon>Burkholderiales</taxon>
        <taxon>Burkholderiaceae</taxon>
        <taxon>Cupriavidus</taxon>
    </lineage>
</organism>
<accession>A0A0C4YKY7</accession>
<dbReference type="Gene3D" id="3.40.190.10">
    <property type="entry name" value="Periplasmic binding protein-like II"/>
    <property type="match status" value="1"/>
</dbReference>
<protein>
    <submittedName>
        <fullName evidence="3">Tricarboxylate transport protein TctC</fullName>
    </submittedName>
</protein>
<dbReference type="KEGG" id="cbw:RR42_s2156"/>
<evidence type="ECO:0000313" key="3">
    <source>
        <dbReference type="EMBL" id="AJG23738.1"/>
    </source>
</evidence>
<dbReference type="SUPFAM" id="SSF53850">
    <property type="entry name" value="Periplasmic binding protein-like II"/>
    <property type="match status" value="1"/>
</dbReference>
<sequence length="325" mass="34526">MTLSSRRRLLVCAAIWGAMPALAWSSTYPAKPIRMVVPFAPGGASDVVARLVSQRLAEALKQPVVVENRPGANGIIGTDMVARAAPDGYTLLLNTAGAQTLSPVLYKAGYEPLKSFAPISLISSIGFVMVVHPSVPAKTVQEFVGLARAKSRPLSLSAGSSMIELIGETFKSTAGTPDVVSVSYRGTGPQMQAVVAGEVDMTIDPFNSMAMIRAGRLRPLAVLSPKRSPALPDVPTMQEAGIQGMNFNSWAGLLAPAGTPKEIVTRLNQEIVRIVAMPDIRERLAAIDYEAVGSTPEQFATVIADDAARWAKLVKDTNYKEKTAP</sequence>
<reference evidence="3 4" key="1">
    <citation type="journal article" date="2015" name="Genome Announc.">
        <title>Complete Genome Sequence of Cupriavidus basilensis 4G11, Isolated from the Oak Ridge Field Research Center Site.</title>
        <authorList>
            <person name="Ray J."/>
            <person name="Waters R.J."/>
            <person name="Skerker J.M."/>
            <person name="Kuehl J.V."/>
            <person name="Price M.N."/>
            <person name="Huang J."/>
            <person name="Chakraborty R."/>
            <person name="Arkin A.P."/>
            <person name="Deutschbauer A."/>
        </authorList>
    </citation>
    <scope>NUCLEOTIDE SEQUENCE [LARGE SCALE GENOMIC DNA]</scope>
    <source>
        <strain evidence="3">4G11</strain>
    </source>
</reference>
<dbReference type="AlphaFoldDB" id="A0A0C4YKY7"/>
<evidence type="ECO:0000313" key="4">
    <source>
        <dbReference type="Proteomes" id="UP000031843"/>
    </source>
</evidence>
<keyword evidence="2" id="KW-0732">Signal</keyword>
<keyword evidence="4" id="KW-1185">Reference proteome</keyword>
<dbReference type="Proteomes" id="UP000031843">
    <property type="component" value="Chromosome secondary"/>
</dbReference>
<name>A0A0C4YKY7_9BURK</name>
<dbReference type="STRING" id="68895.RR42_s2156"/>
<gene>
    <name evidence="3" type="ORF">RR42_s2156</name>
</gene>
<dbReference type="InterPro" id="IPR005064">
    <property type="entry name" value="BUG"/>
</dbReference>
<dbReference type="Pfam" id="PF03401">
    <property type="entry name" value="TctC"/>
    <property type="match status" value="1"/>
</dbReference>
<dbReference type="EMBL" id="CP010537">
    <property type="protein sequence ID" value="AJG23738.1"/>
    <property type="molecule type" value="Genomic_DNA"/>
</dbReference>
<dbReference type="Gene3D" id="3.40.190.150">
    <property type="entry name" value="Bordetella uptake gene, domain 1"/>
    <property type="match status" value="1"/>
</dbReference>
<dbReference type="OrthoDB" id="8678477at2"/>
<proteinExistence type="inferred from homology"/>
<dbReference type="PIRSF" id="PIRSF017082">
    <property type="entry name" value="YflP"/>
    <property type="match status" value="1"/>
</dbReference>
<evidence type="ECO:0000256" key="2">
    <source>
        <dbReference type="SAM" id="SignalP"/>
    </source>
</evidence>
<feature type="signal peptide" evidence="2">
    <location>
        <begin position="1"/>
        <end position="23"/>
    </location>
</feature>
<comment type="similarity">
    <text evidence="1">Belongs to the UPF0065 (bug) family.</text>
</comment>
<dbReference type="PANTHER" id="PTHR42928">
    <property type="entry name" value="TRICARBOXYLATE-BINDING PROTEIN"/>
    <property type="match status" value="1"/>
</dbReference>
<dbReference type="CDD" id="cd13578">
    <property type="entry name" value="PBP2_Bug27"/>
    <property type="match status" value="1"/>
</dbReference>
<dbReference type="InterPro" id="IPR042100">
    <property type="entry name" value="Bug_dom1"/>
</dbReference>
<feature type="chain" id="PRO_5002181804" evidence="2">
    <location>
        <begin position="24"/>
        <end position="325"/>
    </location>
</feature>
<dbReference type="RefSeq" id="WP_043355681.1">
    <property type="nucleotide sequence ID" value="NZ_CP010537.1"/>
</dbReference>
<evidence type="ECO:0000256" key="1">
    <source>
        <dbReference type="ARBA" id="ARBA00006987"/>
    </source>
</evidence>